<dbReference type="Proteomes" id="UP000779049">
    <property type="component" value="Unassembled WGS sequence"/>
</dbReference>
<keyword evidence="3" id="KW-1185">Reference proteome</keyword>
<reference evidence="2 3" key="1">
    <citation type="journal article" date="2020" name="New Microbes New Infect">
        <title>Sellimonas caecigallum sp. nov., description and genome sequence of a new member of the Sellimonas genus isolated from the cecum of feral chicken.</title>
        <authorList>
            <person name="Wongkuna S."/>
            <person name="Ghimire S."/>
            <person name="Antony L."/>
            <person name="Chankhamhaengdecha S."/>
            <person name="Janvilisri T."/>
            <person name="Scaria J."/>
        </authorList>
    </citation>
    <scope>NUCLEOTIDE SEQUENCE [LARGE SCALE GENOMIC DNA]</scope>
    <source>
        <strain evidence="2 3">SW451</strain>
    </source>
</reference>
<dbReference type="EMBL" id="VIRV01000015">
    <property type="protein sequence ID" value="MBY0759366.1"/>
    <property type="molecule type" value="Genomic_DNA"/>
</dbReference>
<proteinExistence type="predicted"/>
<evidence type="ECO:0000313" key="2">
    <source>
        <dbReference type="EMBL" id="MBY0759366.1"/>
    </source>
</evidence>
<keyword evidence="1" id="KW-0732">Signal</keyword>
<evidence type="ECO:0000256" key="1">
    <source>
        <dbReference type="SAM" id="SignalP"/>
    </source>
</evidence>
<feature type="signal peptide" evidence="1">
    <location>
        <begin position="1"/>
        <end position="27"/>
    </location>
</feature>
<evidence type="ECO:0000313" key="3">
    <source>
        <dbReference type="Proteomes" id="UP000779049"/>
    </source>
</evidence>
<comment type="caution">
    <text evidence="2">The sequence shown here is derived from an EMBL/GenBank/DDBJ whole genome shotgun (WGS) entry which is preliminary data.</text>
</comment>
<feature type="chain" id="PRO_5046739983" evidence="1">
    <location>
        <begin position="28"/>
        <end position="108"/>
    </location>
</feature>
<organism evidence="2 3">
    <name type="scientific">Sellimonas caecigallum</name>
    <dbReference type="NCBI Taxonomy" id="2592333"/>
    <lineage>
        <taxon>Bacteria</taxon>
        <taxon>Bacillati</taxon>
        <taxon>Bacillota</taxon>
        <taxon>Clostridia</taxon>
        <taxon>Lachnospirales</taxon>
        <taxon>Lachnospiraceae</taxon>
        <taxon>Sellimonas</taxon>
    </lineage>
</organism>
<accession>A0ABS7L8D8</accession>
<sequence length="108" mass="12201">MKKREFFCKSIPLVFLLSLGLSYNVIASKGSGTVNVSRDMHFSLAKAGITRTGRYSDVLVRANSVYPLDGSTDRFRNCRTRLYGNFNLYFSGNDPNYPAGISYYYDGR</sequence>
<gene>
    <name evidence="2" type="ORF">FLB61_09765</name>
</gene>
<protein>
    <submittedName>
        <fullName evidence="2">Uncharacterized protein</fullName>
    </submittedName>
</protein>
<dbReference type="RefSeq" id="WP_221920030.1">
    <property type="nucleotide sequence ID" value="NZ_CP173660.1"/>
</dbReference>
<name>A0ABS7L8D8_9FIRM</name>